<dbReference type="Gramene" id="Mp5g02570.1">
    <property type="protein sequence ID" value="Mp5g02570.1.cds1"/>
    <property type="gene ID" value="Mp5g02570"/>
</dbReference>
<gene>
    <name evidence="1" type="ORF">MARPO_0124s0066</name>
</gene>
<dbReference type="AlphaFoldDB" id="A0A2R6W9H3"/>
<protein>
    <submittedName>
        <fullName evidence="1">Uncharacterized protein</fullName>
    </submittedName>
</protein>
<organism evidence="1 2">
    <name type="scientific">Marchantia polymorpha</name>
    <name type="common">Common liverwort</name>
    <name type="synonym">Marchantia aquatica</name>
    <dbReference type="NCBI Taxonomy" id="3197"/>
    <lineage>
        <taxon>Eukaryota</taxon>
        <taxon>Viridiplantae</taxon>
        <taxon>Streptophyta</taxon>
        <taxon>Embryophyta</taxon>
        <taxon>Marchantiophyta</taxon>
        <taxon>Marchantiopsida</taxon>
        <taxon>Marchantiidae</taxon>
        <taxon>Marchantiales</taxon>
        <taxon>Marchantiaceae</taxon>
        <taxon>Marchantia</taxon>
    </lineage>
</organism>
<dbReference type="EMBL" id="KZ772796">
    <property type="protein sequence ID" value="PTQ30499.1"/>
    <property type="molecule type" value="Genomic_DNA"/>
</dbReference>
<keyword evidence="2" id="KW-1185">Reference proteome</keyword>
<evidence type="ECO:0000313" key="1">
    <source>
        <dbReference type="EMBL" id="PTQ30499.1"/>
    </source>
</evidence>
<sequence length="114" mass="12367">MVKYGGASGESSMAKATSIPANCILVVLTNSDTSLATWAVGWPRAQRPPSIPEHPNFSLLRFAQKVRELRQVTPVTPSGTRVSVGTVAPTEVHKCVRELRFSFVTHSLPPWVGL</sequence>
<dbReference type="Proteomes" id="UP000244005">
    <property type="component" value="Unassembled WGS sequence"/>
</dbReference>
<proteinExistence type="predicted"/>
<accession>A0A2R6W9H3</accession>
<evidence type="ECO:0000313" key="2">
    <source>
        <dbReference type="Proteomes" id="UP000244005"/>
    </source>
</evidence>
<reference evidence="2" key="1">
    <citation type="journal article" date="2017" name="Cell">
        <title>Insights into land plant evolution garnered from the Marchantia polymorpha genome.</title>
        <authorList>
            <person name="Bowman J.L."/>
            <person name="Kohchi T."/>
            <person name="Yamato K.T."/>
            <person name="Jenkins J."/>
            <person name="Shu S."/>
            <person name="Ishizaki K."/>
            <person name="Yamaoka S."/>
            <person name="Nishihama R."/>
            <person name="Nakamura Y."/>
            <person name="Berger F."/>
            <person name="Adam C."/>
            <person name="Aki S.S."/>
            <person name="Althoff F."/>
            <person name="Araki T."/>
            <person name="Arteaga-Vazquez M.A."/>
            <person name="Balasubrmanian S."/>
            <person name="Barry K."/>
            <person name="Bauer D."/>
            <person name="Boehm C.R."/>
            <person name="Briginshaw L."/>
            <person name="Caballero-Perez J."/>
            <person name="Catarino B."/>
            <person name="Chen F."/>
            <person name="Chiyoda S."/>
            <person name="Chovatia M."/>
            <person name="Davies K.M."/>
            <person name="Delmans M."/>
            <person name="Demura T."/>
            <person name="Dierschke T."/>
            <person name="Dolan L."/>
            <person name="Dorantes-Acosta A.E."/>
            <person name="Eklund D.M."/>
            <person name="Florent S.N."/>
            <person name="Flores-Sandoval E."/>
            <person name="Fujiyama A."/>
            <person name="Fukuzawa H."/>
            <person name="Galik B."/>
            <person name="Grimanelli D."/>
            <person name="Grimwood J."/>
            <person name="Grossniklaus U."/>
            <person name="Hamada T."/>
            <person name="Haseloff J."/>
            <person name="Hetherington A.J."/>
            <person name="Higo A."/>
            <person name="Hirakawa Y."/>
            <person name="Hundley H.N."/>
            <person name="Ikeda Y."/>
            <person name="Inoue K."/>
            <person name="Inoue S.I."/>
            <person name="Ishida S."/>
            <person name="Jia Q."/>
            <person name="Kakita M."/>
            <person name="Kanazawa T."/>
            <person name="Kawai Y."/>
            <person name="Kawashima T."/>
            <person name="Kennedy M."/>
            <person name="Kinose K."/>
            <person name="Kinoshita T."/>
            <person name="Kohara Y."/>
            <person name="Koide E."/>
            <person name="Komatsu K."/>
            <person name="Kopischke S."/>
            <person name="Kubo M."/>
            <person name="Kyozuka J."/>
            <person name="Lagercrantz U."/>
            <person name="Lin S.S."/>
            <person name="Lindquist E."/>
            <person name="Lipzen A.M."/>
            <person name="Lu C.W."/>
            <person name="De Luna E."/>
            <person name="Martienssen R.A."/>
            <person name="Minamino N."/>
            <person name="Mizutani M."/>
            <person name="Mizutani M."/>
            <person name="Mochizuki N."/>
            <person name="Monte I."/>
            <person name="Mosher R."/>
            <person name="Nagasaki H."/>
            <person name="Nakagami H."/>
            <person name="Naramoto S."/>
            <person name="Nishitani K."/>
            <person name="Ohtani M."/>
            <person name="Okamoto T."/>
            <person name="Okumura M."/>
            <person name="Phillips J."/>
            <person name="Pollak B."/>
            <person name="Reinders A."/>
            <person name="Rovekamp M."/>
            <person name="Sano R."/>
            <person name="Sawa S."/>
            <person name="Schmid M.W."/>
            <person name="Shirakawa M."/>
            <person name="Solano R."/>
            <person name="Spunde A."/>
            <person name="Suetsugu N."/>
            <person name="Sugano S."/>
            <person name="Sugiyama A."/>
            <person name="Sun R."/>
            <person name="Suzuki Y."/>
            <person name="Takenaka M."/>
            <person name="Takezawa D."/>
            <person name="Tomogane H."/>
            <person name="Tsuzuki M."/>
            <person name="Ueda T."/>
            <person name="Umeda M."/>
            <person name="Ward J.M."/>
            <person name="Watanabe Y."/>
            <person name="Yazaki K."/>
            <person name="Yokoyama R."/>
            <person name="Yoshitake Y."/>
            <person name="Yotsui I."/>
            <person name="Zachgo S."/>
            <person name="Schmutz J."/>
        </authorList>
    </citation>
    <scope>NUCLEOTIDE SEQUENCE [LARGE SCALE GENOMIC DNA]</scope>
    <source>
        <strain evidence="2">Tak-1</strain>
    </source>
</reference>
<name>A0A2R6W9H3_MARPO</name>